<keyword evidence="3" id="KW-0597">Phosphoprotein</keyword>
<evidence type="ECO:0000259" key="7">
    <source>
        <dbReference type="PROSITE" id="PS50109"/>
    </source>
</evidence>
<dbReference type="InterPro" id="IPR053159">
    <property type="entry name" value="Hybrid_Histidine_Kinase"/>
</dbReference>
<reference evidence="8 9" key="1">
    <citation type="submission" date="2023-01" db="EMBL/GenBank/DDBJ databases">
        <title>Novel diversity within Roseofilum (Cyanobacteria; Desertifilaceae) from marine benthic mats with descriptions of four novel species.</title>
        <authorList>
            <person name="Wang Y."/>
            <person name="Berthold D.E."/>
            <person name="Hu J."/>
            <person name="Lefler F.W."/>
            <person name="Laughinghouse H.D. IV."/>
        </authorList>
    </citation>
    <scope>NUCLEOTIDE SEQUENCE [LARGE SCALE GENOMIC DNA]</scope>
    <source>
        <strain evidence="8 9">BLCC-M143</strain>
    </source>
</reference>
<sequence length="1818" mass="203802">MNAISTDLPKIGNYRAIALIYESDRTRVYRGQNVENGQPVIIKLMSNAYPSFGELVRFRNQYAIVKNLEIEGIVKTYALERYENRYALIMEDIGGVSFAEYQRRTSLSIEQFLDIAVQLADILHHLHQNNIIHKDIKPANILIQPKTHQVKLIDFSISTLLPRETQTIQTPNILEGTLAYLSPEQTGRMNRGIDYRSDFYSLGVTFYELLTGNVPFASEDSLELIHAHIAQNPDPPSKWVGLEGKFCSALLSDIVLKLMAKNAEDRYQSALGLKYDLEQCLSYYRKTKEIVAFELGERDLCDRFLIPEKLYGREKEVQTLLDAFERVASPSASLQPKAEMMLVAGFSGIGKTAVINEVHKPIVKNRGYFIKGKFDQFNRNIPFSAFVQAFRSLMGQLLGESDADLANWKAKILTALGESGQVLIEVIPELEWVIGKQPPVPELSGSAAQNRFNLLFEKFIAVFTTKEHPLTIFLDDLQWADSASLSLMKVLMGNNKTGYLLLLGAYRDNEVFPAHPLMLTLEELAKQEATISTITLSSLSVHHINQLVAETLSFKEETAQSLTQLIYRKTRGNPFFTTQFLKGLYEDKLIVFNRNLGYWECDLVKVQDATLTDNVVEFMAGRLHKLPEQTQKVLKFAACIGNQFDLETLAIICETPSEEVAAALWSALRDGLILPQSEAYKFFQEWDRENSQEEEIAVGYRFLHDRVQQAAYSLIPEERKQETHLKIGRVLLAETSATNWEDWIFEITNHLNIGIDLVIKPDEKQQLVGLNLQAGCKAKNATAYESSIEYLLLGIELLETDCWQSQYELTLALYESVTEVFYLNGNFQKMEEFSDIGLKNARDLLDTIAIYEVKVQALQARLKFQEAIDTAMIILEKLGIRRFPENPESCHVELGLEEVRKNLQDRVPSTLVNLPSAIDPKAIAAMRILASISSAAYKAAPMLMPLITFEQINLSIKYGNSPISAFAYAHYGLVLCGVCNDVEVGYQFGELASQLLQQGGQFYAARNFLVINAHIKYNKEHLRTTLEGLKTAYFVGLETGDLEFASYGALYYTLYCYLCSRELSELEQEISNYGLGVARIKQATSKNYIDIYHQAIQNLLGNSQNPCLLIGAVYDEEKMLPIHQQANDLTALYYVNFNRGFLHYLFQEYGRASQCFEIAQKYLGGAVATPLIPLFHFYQSLTILTLSIGQADREYQAALEQIKDNQAILKNLAELVPANYFHKWCLVEAEKQHLLSNKIEAINLYDRAIAGAKENEYIQEEALANELAAKFYLDWGKEKFAALYMQEAYYCYAQWGAKAKTNDLEQRYPQLLKPILQRDSRHGTLRDRPSSSATTAISKITSTSHSQTATIANISSVLDLSSLLKASRILSGEIELDRLLSTLMKIILENAGATKGALLLTSERGLTVEAIATRTDAEKALQFDSLHQSIPLDNYPELPTGLINYVRRTTETSLLDAKAAQTQFSTDNYLLRFSPQSLLCLPLLERGNLIGVLYLENTLTADAFTSDRVALLDALCAQAAISLTNARLYQQAQQALTDLQQAQLQLVQNEKMATLGNLVAGVAHEINNPVGFIGGNVGAAQEHLQDLLAILSLYQENASLPEDILDEIEDLDPEFIAEDFPKLIASMQSGCDRIRNISTSLRTFSRTDTDAKTEFNLYEGLDSTLLILKYRLKANEQRPAIEIVKKYGEIPEVKCYVGQINQVFMNLLANAIDALDEGNLGKTYEEIEKAPNCITVCTELSENKKNVLVKIADNGTGMPETVKEKIFEQGFTTKGVGKGTGLGMAIAHQIVVEKHGGAIACTSELGKGTEFAISIPVN</sequence>
<dbReference type="PANTHER" id="PTHR43642:SF1">
    <property type="entry name" value="HYBRID SIGNAL TRANSDUCTION HISTIDINE KINASE G"/>
    <property type="match status" value="1"/>
</dbReference>
<dbReference type="InterPro" id="IPR036890">
    <property type="entry name" value="HATPase_C_sf"/>
</dbReference>
<feature type="domain" description="Protein kinase" evidence="6">
    <location>
        <begin position="14"/>
        <end position="284"/>
    </location>
</feature>
<dbReference type="EC" id="2.7.13.3" evidence="2"/>
<dbReference type="Gene3D" id="1.10.287.130">
    <property type="match status" value="1"/>
</dbReference>
<evidence type="ECO:0000256" key="1">
    <source>
        <dbReference type="ARBA" id="ARBA00000085"/>
    </source>
</evidence>
<organism evidence="8 9">
    <name type="scientific">Roseofilum casamattae BLCC-M143</name>
    <dbReference type="NCBI Taxonomy" id="3022442"/>
    <lineage>
        <taxon>Bacteria</taxon>
        <taxon>Bacillati</taxon>
        <taxon>Cyanobacteriota</taxon>
        <taxon>Cyanophyceae</taxon>
        <taxon>Desertifilales</taxon>
        <taxon>Desertifilaceae</taxon>
        <taxon>Roseofilum</taxon>
        <taxon>Roseofilum casamattae</taxon>
    </lineage>
</organism>
<dbReference type="Pfam" id="PF01590">
    <property type="entry name" value="GAF"/>
    <property type="match status" value="1"/>
</dbReference>
<comment type="caution">
    <text evidence="8">The sequence shown here is derived from an EMBL/GenBank/DDBJ whole genome shotgun (WGS) entry which is preliminary data.</text>
</comment>
<dbReference type="CDD" id="cd14014">
    <property type="entry name" value="STKc_PknB_like"/>
    <property type="match status" value="1"/>
</dbReference>
<dbReference type="SUPFAM" id="SSF55781">
    <property type="entry name" value="GAF domain-like"/>
    <property type="match status" value="1"/>
</dbReference>
<dbReference type="InterPro" id="IPR003018">
    <property type="entry name" value="GAF"/>
</dbReference>
<dbReference type="PANTHER" id="PTHR43642">
    <property type="entry name" value="HYBRID SIGNAL TRANSDUCTION HISTIDINE KINASE G"/>
    <property type="match status" value="1"/>
</dbReference>
<dbReference type="SUPFAM" id="SSF56112">
    <property type="entry name" value="Protein kinase-like (PK-like)"/>
    <property type="match status" value="1"/>
</dbReference>
<evidence type="ECO:0000256" key="5">
    <source>
        <dbReference type="ARBA" id="ARBA00023012"/>
    </source>
</evidence>
<dbReference type="PRINTS" id="PR00344">
    <property type="entry name" value="BCTRLSENSOR"/>
</dbReference>
<dbReference type="Pfam" id="PF00069">
    <property type="entry name" value="Pkinase"/>
    <property type="match status" value="1"/>
</dbReference>
<dbReference type="InterPro" id="IPR005467">
    <property type="entry name" value="His_kinase_dom"/>
</dbReference>
<dbReference type="Gene3D" id="3.30.200.20">
    <property type="entry name" value="Phosphorylase Kinase, domain 1"/>
    <property type="match status" value="1"/>
</dbReference>
<evidence type="ECO:0000256" key="2">
    <source>
        <dbReference type="ARBA" id="ARBA00012438"/>
    </source>
</evidence>
<name>A0ABT7BTG2_9CYAN</name>
<dbReference type="Gene3D" id="3.30.565.10">
    <property type="entry name" value="Histidine kinase-like ATPase, C-terminal domain"/>
    <property type="match status" value="1"/>
</dbReference>
<dbReference type="PROSITE" id="PS50109">
    <property type="entry name" value="HIS_KIN"/>
    <property type="match status" value="1"/>
</dbReference>
<dbReference type="Gene3D" id="3.30.450.40">
    <property type="match status" value="1"/>
</dbReference>
<dbReference type="PROSITE" id="PS00108">
    <property type="entry name" value="PROTEIN_KINASE_ST"/>
    <property type="match status" value="1"/>
</dbReference>
<dbReference type="InterPro" id="IPR003594">
    <property type="entry name" value="HATPase_dom"/>
</dbReference>
<proteinExistence type="predicted"/>
<dbReference type="EMBL" id="JAQOSQ010000003">
    <property type="protein sequence ID" value="MDJ1182471.1"/>
    <property type="molecule type" value="Genomic_DNA"/>
</dbReference>
<dbReference type="Gene3D" id="3.40.50.300">
    <property type="entry name" value="P-loop containing nucleotide triphosphate hydrolases"/>
    <property type="match status" value="1"/>
</dbReference>
<dbReference type="InterPro" id="IPR008271">
    <property type="entry name" value="Ser/Thr_kinase_AS"/>
</dbReference>
<dbReference type="SUPFAM" id="SSF52540">
    <property type="entry name" value="P-loop containing nucleoside triphosphate hydrolases"/>
    <property type="match status" value="1"/>
</dbReference>
<evidence type="ECO:0000259" key="6">
    <source>
        <dbReference type="PROSITE" id="PS50011"/>
    </source>
</evidence>
<dbReference type="InterPro" id="IPR000719">
    <property type="entry name" value="Prot_kinase_dom"/>
</dbReference>
<evidence type="ECO:0000256" key="4">
    <source>
        <dbReference type="ARBA" id="ARBA00022777"/>
    </source>
</evidence>
<dbReference type="InterPro" id="IPR003661">
    <property type="entry name" value="HisK_dim/P_dom"/>
</dbReference>
<dbReference type="InterPro" id="IPR041664">
    <property type="entry name" value="AAA_16"/>
</dbReference>
<comment type="catalytic activity">
    <reaction evidence="1">
        <text>ATP + protein L-histidine = ADP + protein N-phospho-L-histidine.</text>
        <dbReference type="EC" id="2.7.13.3"/>
    </reaction>
</comment>
<keyword evidence="9" id="KW-1185">Reference proteome</keyword>
<dbReference type="SUPFAM" id="SSF47384">
    <property type="entry name" value="Homodimeric domain of signal transducing histidine kinase"/>
    <property type="match status" value="1"/>
</dbReference>
<dbReference type="PROSITE" id="PS50011">
    <property type="entry name" value="PROTEIN_KINASE_DOM"/>
    <property type="match status" value="1"/>
</dbReference>
<feature type="domain" description="Histidine kinase" evidence="7">
    <location>
        <begin position="1561"/>
        <end position="1818"/>
    </location>
</feature>
<evidence type="ECO:0000313" key="8">
    <source>
        <dbReference type="EMBL" id="MDJ1182471.1"/>
    </source>
</evidence>
<dbReference type="SMART" id="SM00387">
    <property type="entry name" value="HATPase_c"/>
    <property type="match status" value="1"/>
</dbReference>
<protein>
    <recommendedName>
        <fullName evidence="2">histidine kinase</fullName>
        <ecNumber evidence="2">2.7.13.3</ecNumber>
    </recommendedName>
</protein>
<keyword evidence="4" id="KW-0808">Transferase</keyword>
<dbReference type="SUPFAM" id="SSF55874">
    <property type="entry name" value="ATPase domain of HSP90 chaperone/DNA topoisomerase II/histidine kinase"/>
    <property type="match status" value="1"/>
</dbReference>
<keyword evidence="4" id="KW-0418">Kinase</keyword>
<dbReference type="Pfam" id="PF02518">
    <property type="entry name" value="HATPase_c"/>
    <property type="match status" value="1"/>
</dbReference>
<accession>A0ABT7BTG2</accession>
<dbReference type="InterPro" id="IPR027417">
    <property type="entry name" value="P-loop_NTPase"/>
</dbReference>
<dbReference type="InterPro" id="IPR029016">
    <property type="entry name" value="GAF-like_dom_sf"/>
</dbReference>
<evidence type="ECO:0000256" key="3">
    <source>
        <dbReference type="ARBA" id="ARBA00022553"/>
    </source>
</evidence>
<dbReference type="Pfam" id="PF13191">
    <property type="entry name" value="AAA_16"/>
    <property type="match status" value="1"/>
</dbReference>
<dbReference type="InterPro" id="IPR011009">
    <property type="entry name" value="Kinase-like_dom_sf"/>
</dbReference>
<keyword evidence="5" id="KW-0902">Two-component regulatory system</keyword>
<dbReference type="CDD" id="cd00082">
    <property type="entry name" value="HisKA"/>
    <property type="match status" value="1"/>
</dbReference>
<dbReference type="SMART" id="SM00065">
    <property type="entry name" value="GAF"/>
    <property type="match status" value="1"/>
</dbReference>
<dbReference type="Proteomes" id="UP001232992">
    <property type="component" value="Unassembled WGS sequence"/>
</dbReference>
<gene>
    <name evidence="8" type="ORF">PMH09_04620</name>
</gene>
<dbReference type="Gene3D" id="1.10.510.10">
    <property type="entry name" value="Transferase(Phosphotransferase) domain 1"/>
    <property type="match status" value="1"/>
</dbReference>
<dbReference type="InterPro" id="IPR004358">
    <property type="entry name" value="Sig_transdc_His_kin-like_C"/>
</dbReference>
<dbReference type="SMART" id="SM00220">
    <property type="entry name" value="S_TKc"/>
    <property type="match status" value="1"/>
</dbReference>
<dbReference type="InterPro" id="IPR036097">
    <property type="entry name" value="HisK_dim/P_sf"/>
</dbReference>
<evidence type="ECO:0000313" key="9">
    <source>
        <dbReference type="Proteomes" id="UP001232992"/>
    </source>
</evidence>